<dbReference type="PANTHER" id="PTHR37419:SF1">
    <property type="entry name" value="SERINE_THREONINE-PROTEIN KINASE TOXIN HIPA"/>
    <property type="match status" value="1"/>
</dbReference>
<evidence type="ECO:0000256" key="3">
    <source>
        <dbReference type="ARBA" id="ARBA00022777"/>
    </source>
</evidence>
<name>I0EMF7_HELC0</name>
<dbReference type="HOGENOM" id="CLU_651637_0_0_7"/>
<feature type="region of interest" description="Disordered" evidence="4">
    <location>
        <begin position="427"/>
        <end position="446"/>
    </location>
</feature>
<sequence>MTIKIYKNKQMFGEIVGDNLYLLNTQGVLELNNNAWYLFEELLPEGIDLKIMRKRFRTSDKEMLTLLTNTIGDFSFNCIKDEIILSHINTSTLKFPTILDYSLNIEKEKLEIKEDTILETNIPTQKLSISGHQHKLQVLLKDKTITEGYSNFILKPANVGVCSILSINEHMHMCFMKEFGFEVPFNALIYDERLQDYHYVIQRFDIDNKGEKYAQISLNTLMQHRNNQKYQGSMENISKFLANKLNEKQKLDFLSYVYANVLLNNGDLHKKNISFKQNLDLTPAYDVINCALLNKGFDRNASCLSVKGKLNGININSFKDSITNLGLDVAKTFEKLQSLYAIYKEKYPLYIQTFAEHFDNAKMKNIMIETFCKNIKAQENIKINDKLKERFGFKEPSVQPILPANKPTNAPILNNRYRTTNPKYPYNNRFANNKNKGSRDDDRFGL</sequence>
<keyword evidence="2" id="KW-0808">Transferase</keyword>
<dbReference type="KEGG" id="hce:HCW_04285"/>
<feature type="compositionally biased region" description="Basic and acidic residues" evidence="4">
    <location>
        <begin position="437"/>
        <end position="446"/>
    </location>
</feature>
<organism evidence="6 7">
    <name type="scientific">Helicobacter cetorum (strain ATCC BAA-429 / MIT 00-7128)</name>
    <dbReference type="NCBI Taxonomy" id="182217"/>
    <lineage>
        <taxon>Bacteria</taxon>
        <taxon>Pseudomonadati</taxon>
        <taxon>Campylobacterota</taxon>
        <taxon>Epsilonproteobacteria</taxon>
        <taxon>Campylobacterales</taxon>
        <taxon>Helicobacteraceae</taxon>
        <taxon>Helicobacter</taxon>
    </lineage>
</organism>
<dbReference type="AlphaFoldDB" id="I0EMF7"/>
<comment type="similarity">
    <text evidence="1">Belongs to the HipA Ser/Thr kinase family.</text>
</comment>
<evidence type="ECO:0000313" key="6">
    <source>
        <dbReference type="EMBL" id="AFI04126.1"/>
    </source>
</evidence>
<dbReference type="PATRIC" id="fig|182217.3.peg.914"/>
<dbReference type="RefSeq" id="WP_014660996.1">
    <property type="nucleotide sequence ID" value="NC_017737.1"/>
</dbReference>
<reference evidence="7" key="1">
    <citation type="submission" date="2012-04" db="EMBL/GenBank/DDBJ databases">
        <title>Complete genome sequence of Helicobacter cetorum strain MIT 00-7128.</title>
        <authorList>
            <person name="Kersulyte D."/>
            <person name="Berg D.E."/>
        </authorList>
    </citation>
    <scope>NUCLEOTIDE SEQUENCE [LARGE SCALE GENOMIC DNA]</scope>
    <source>
        <strain evidence="7">MIT 00-7128</strain>
    </source>
</reference>
<dbReference type="Proteomes" id="UP000005010">
    <property type="component" value="Chromosome"/>
</dbReference>
<dbReference type="GO" id="GO:0004674">
    <property type="term" value="F:protein serine/threonine kinase activity"/>
    <property type="evidence" value="ECO:0007669"/>
    <property type="project" value="TreeGrafter"/>
</dbReference>
<evidence type="ECO:0000313" key="7">
    <source>
        <dbReference type="Proteomes" id="UP000005010"/>
    </source>
</evidence>
<dbReference type="STRING" id="182217.HCW_04285"/>
<dbReference type="eggNOG" id="COG3550">
    <property type="taxonomic scope" value="Bacteria"/>
</dbReference>
<dbReference type="GO" id="GO:0005829">
    <property type="term" value="C:cytosol"/>
    <property type="evidence" value="ECO:0007669"/>
    <property type="project" value="TreeGrafter"/>
</dbReference>
<accession>I0EMF7</accession>
<gene>
    <name evidence="6" type="ordered locus">HCW_04285</name>
</gene>
<dbReference type="PANTHER" id="PTHR37419">
    <property type="entry name" value="SERINE/THREONINE-PROTEIN KINASE TOXIN HIPA"/>
    <property type="match status" value="1"/>
</dbReference>
<keyword evidence="7" id="KW-1185">Reference proteome</keyword>
<keyword evidence="3" id="KW-0418">Kinase</keyword>
<proteinExistence type="inferred from homology"/>
<dbReference type="EMBL" id="CP003479">
    <property type="protein sequence ID" value="AFI04126.1"/>
    <property type="molecule type" value="Genomic_DNA"/>
</dbReference>
<evidence type="ECO:0000256" key="2">
    <source>
        <dbReference type="ARBA" id="ARBA00022679"/>
    </source>
</evidence>
<evidence type="ECO:0000256" key="1">
    <source>
        <dbReference type="ARBA" id="ARBA00010164"/>
    </source>
</evidence>
<dbReference type="InterPro" id="IPR012893">
    <property type="entry name" value="HipA-like_C"/>
</dbReference>
<protein>
    <submittedName>
        <fullName evidence="6">HipA-like protein</fullName>
    </submittedName>
</protein>
<dbReference type="Pfam" id="PF07804">
    <property type="entry name" value="HipA_C"/>
    <property type="match status" value="1"/>
</dbReference>
<evidence type="ECO:0000259" key="5">
    <source>
        <dbReference type="Pfam" id="PF07804"/>
    </source>
</evidence>
<evidence type="ECO:0000256" key="4">
    <source>
        <dbReference type="SAM" id="MobiDB-lite"/>
    </source>
</evidence>
<dbReference type="InterPro" id="IPR052028">
    <property type="entry name" value="HipA_Ser/Thr_kinase"/>
</dbReference>
<feature type="domain" description="HipA-like C-terminal" evidence="5">
    <location>
        <begin position="127"/>
        <end position="319"/>
    </location>
</feature>